<dbReference type="InterPro" id="IPR025746">
    <property type="entry name" value="PilX_N_dom"/>
</dbReference>
<dbReference type="Pfam" id="PF13681">
    <property type="entry name" value="PilX"/>
    <property type="match status" value="1"/>
</dbReference>
<keyword evidence="1" id="KW-0472">Membrane</keyword>
<organism evidence="4 5">
    <name type="scientific">Hydrogenophaga palleronii</name>
    <dbReference type="NCBI Taxonomy" id="65655"/>
    <lineage>
        <taxon>Bacteria</taxon>
        <taxon>Pseudomonadati</taxon>
        <taxon>Pseudomonadota</taxon>
        <taxon>Betaproteobacteria</taxon>
        <taxon>Burkholderiales</taxon>
        <taxon>Comamonadaceae</taxon>
        <taxon>Hydrogenophaga</taxon>
    </lineage>
</organism>
<evidence type="ECO:0000256" key="1">
    <source>
        <dbReference type="SAM" id="Phobius"/>
    </source>
</evidence>
<dbReference type="Pfam" id="PF14341">
    <property type="entry name" value="PilX_N"/>
    <property type="match status" value="1"/>
</dbReference>
<dbReference type="Proteomes" id="UP001265700">
    <property type="component" value="Unassembled WGS sequence"/>
</dbReference>
<keyword evidence="5" id="KW-1185">Reference proteome</keyword>
<evidence type="ECO:0000313" key="5">
    <source>
        <dbReference type="Proteomes" id="UP001265700"/>
    </source>
</evidence>
<reference evidence="4 5" key="1">
    <citation type="submission" date="2023-07" db="EMBL/GenBank/DDBJ databases">
        <title>Sorghum-associated microbial communities from plants grown in Nebraska, USA.</title>
        <authorList>
            <person name="Schachtman D."/>
        </authorList>
    </citation>
    <scope>NUCLEOTIDE SEQUENCE [LARGE SCALE GENOMIC DNA]</scope>
    <source>
        <strain evidence="4 5">4249</strain>
    </source>
</reference>
<keyword evidence="1" id="KW-1133">Transmembrane helix</keyword>
<evidence type="ECO:0000259" key="2">
    <source>
        <dbReference type="Pfam" id="PF13681"/>
    </source>
</evidence>
<feature type="domain" description="Type 4 fimbrial biogenesis protein PilX N-terminal" evidence="3">
    <location>
        <begin position="16"/>
        <end position="66"/>
    </location>
</feature>
<dbReference type="RefSeq" id="WP_310311135.1">
    <property type="nucleotide sequence ID" value="NZ_JAVDWU010000001.1"/>
</dbReference>
<accession>A0ABU1WHL2</accession>
<protein>
    <submittedName>
        <fullName evidence="4">Type IV pilus assembly protein PilX</fullName>
    </submittedName>
</protein>
<evidence type="ECO:0000313" key="4">
    <source>
        <dbReference type="EMBL" id="MDR7148487.1"/>
    </source>
</evidence>
<keyword evidence="1" id="KW-0812">Transmembrane</keyword>
<dbReference type="InterPro" id="IPR025205">
    <property type="entry name" value="PilX/PilW_C"/>
</dbReference>
<proteinExistence type="predicted"/>
<sequence>MKKLHVIRQATLRRERGAALIVSLILMVLITLVGVASLRNVVLEEKMASNFYDRSLAFQAAEAGLRAGEAIADAQASATPRHAQALALTTPVNNTQCSSSCSGGLCSPPGTFCEGRWNLAGFTGWTNATGVTLNTQAGSSPQYFVEFLGNTFPCDPSQPLANNTCARYRISARSQAGADRAEVILQSVYATE</sequence>
<comment type="caution">
    <text evidence="4">The sequence shown here is derived from an EMBL/GenBank/DDBJ whole genome shotgun (WGS) entry which is preliminary data.</text>
</comment>
<dbReference type="EMBL" id="JAVDWU010000001">
    <property type="protein sequence ID" value="MDR7148487.1"/>
    <property type="molecule type" value="Genomic_DNA"/>
</dbReference>
<gene>
    <name evidence="4" type="ORF">J2W49_000415</name>
</gene>
<feature type="domain" description="PilX/PilW C-terminal" evidence="2">
    <location>
        <begin position="101"/>
        <end position="190"/>
    </location>
</feature>
<evidence type="ECO:0000259" key="3">
    <source>
        <dbReference type="Pfam" id="PF14341"/>
    </source>
</evidence>
<feature type="transmembrane region" description="Helical" evidence="1">
    <location>
        <begin position="20"/>
        <end position="38"/>
    </location>
</feature>
<name>A0ABU1WHL2_9BURK</name>